<feature type="non-terminal residue" evidence="5">
    <location>
        <position position="133"/>
    </location>
</feature>
<sequence>SESPCIVLLGKTGSGKTSVVEIILGQRRSDRRNTDTETSKPKEACVAGKSMKIIDTPGLIDAPQKMMKDEIKKFVWMSAPGLHVFLLVIKLDMRLTNEEKNTERWILENIGEKALRHTIILFTHADRLRGESL</sequence>
<dbReference type="Proteomes" id="UP001529510">
    <property type="component" value="Unassembled WGS sequence"/>
</dbReference>
<reference evidence="5 6" key="1">
    <citation type="submission" date="2024-05" db="EMBL/GenBank/DDBJ databases">
        <title>Genome sequencing and assembly of Indian major carp, Cirrhinus mrigala (Hamilton, 1822).</title>
        <authorList>
            <person name="Mohindra V."/>
            <person name="Chowdhury L.M."/>
            <person name="Lal K."/>
            <person name="Jena J.K."/>
        </authorList>
    </citation>
    <scope>NUCLEOTIDE SEQUENCE [LARGE SCALE GENOMIC DNA]</scope>
    <source>
        <strain evidence="5">CM1030</strain>
        <tissue evidence="5">Blood</tissue>
    </source>
</reference>
<dbReference type="PROSITE" id="PS51720">
    <property type="entry name" value="G_AIG1"/>
    <property type="match status" value="1"/>
</dbReference>
<comment type="caution">
    <text evidence="5">The sequence shown here is derived from an EMBL/GenBank/DDBJ whole genome shotgun (WGS) entry which is preliminary data.</text>
</comment>
<protein>
    <recommendedName>
        <fullName evidence="4">AIG1-type G domain-containing protein</fullName>
    </recommendedName>
</protein>
<evidence type="ECO:0000313" key="5">
    <source>
        <dbReference type="EMBL" id="KAL0202682.1"/>
    </source>
</evidence>
<keyword evidence="2" id="KW-0547">Nucleotide-binding</keyword>
<dbReference type="InterPro" id="IPR045058">
    <property type="entry name" value="GIMA/IAN/Toc"/>
</dbReference>
<dbReference type="PANTHER" id="PTHR10903:SF188">
    <property type="entry name" value="GTPASE IMAP FAMILY MEMBER 2-LIKE-RELATED"/>
    <property type="match status" value="1"/>
</dbReference>
<evidence type="ECO:0000256" key="3">
    <source>
        <dbReference type="ARBA" id="ARBA00023134"/>
    </source>
</evidence>
<evidence type="ECO:0000313" key="6">
    <source>
        <dbReference type="Proteomes" id="UP001529510"/>
    </source>
</evidence>
<dbReference type="PANTHER" id="PTHR10903">
    <property type="entry name" value="GTPASE, IMAP FAMILY MEMBER-RELATED"/>
    <property type="match status" value="1"/>
</dbReference>
<dbReference type="InterPro" id="IPR006703">
    <property type="entry name" value="G_AIG1"/>
</dbReference>
<dbReference type="InterPro" id="IPR027417">
    <property type="entry name" value="P-loop_NTPase"/>
</dbReference>
<accession>A0ABD0RVX6</accession>
<organism evidence="5 6">
    <name type="scientific">Cirrhinus mrigala</name>
    <name type="common">Mrigala</name>
    <dbReference type="NCBI Taxonomy" id="683832"/>
    <lineage>
        <taxon>Eukaryota</taxon>
        <taxon>Metazoa</taxon>
        <taxon>Chordata</taxon>
        <taxon>Craniata</taxon>
        <taxon>Vertebrata</taxon>
        <taxon>Euteleostomi</taxon>
        <taxon>Actinopterygii</taxon>
        <taxon>Neopterygii</taxon>
        <taxon>Teleostei</taxon>
        <taxon>Ostariophysi</taxon>
        <taxon>Cypriniformes</taxon>
        <taxon>Cyprinidae</taxon>
        <taxon>Labeoninae</taxon>
        <taxon>Labeonini</taxon>
        <taxon>Cirrhinus</taxon>
    </lineage>
</organism>
<feature type="non-terminal residue" evidence="5">
    <location>
        <position position="1"/>
    </location>
</feature>
<comment type="similarity">
    <text evidence="1">Belongs to the TRAFAC class TrmE-Era-EngA-EngB-Septin-like GTPase superfamily. AIG1/Toc34/Toc159-like paraseptin GTPase family. IAN subfamily.</text>
</comment>
<gene>
    <name evidence="5" type="ORF">M9458_000700</name>
</gene>
<dbReference type="GO" id="GO:0005525">
    <property type="term" value="F:GTP binding"/>
    <property type="evidence" value="ECO:0007669"/>
    <property type="project" value="UniProtKB-KW"/>
</dbReference>
<dbReference type="AlphaFoldDB" id="A0ABD0RVX6"/>
<dbReference type="SUPFAM" id="SSF52540">
    <property type="entry name" value="P-loop containing nucleoside triphosphate hydrolases"/>
    <property type="match status" value="1"/>
</dbReference>
<evidence type="ECO:0000259" key="4">
    <source>
        <dbReference type="PROSITE" id="PS51720"/>
    </source>
</evidence>
<feature type="domain" description="AIG1-type G" evidence="4">
    <location>
        <begin position="1"/>
        <end position="133"/>
    </location>
</feature>
<evidence type="ECO:0000256" key="2">
    <source>
        <dbReference type="ARBA" id="ARBA00022741"/>
    </source>
</evidence>
<dbReference type="EMBL" id="JAMKFB020000001">
    <property type="protein sequence ID" value="KAL0202682.1"/>
    <property type="molecule type" value="Genomic_DNA"/>
</dbReference>
<keyword evidence="3" id="KW-0342">GTP-binding</keyword>
<dbReference type="Gene3D" id="3.40.50.300">
    <property type="entry name" value="P-loop containing nucleotide triphosphate hydrolases"/>
    <property type="match status" value="1"/>
</dbReference>
<dbReference type="Pfam" id="PF04548">
    <property type="entry name" value="AIG1"/>
    <property type="match status" value="1"/>
</dbReference>
<proteinExistence type="inferred from homology"/>
<evidence type="ECO:0000256" key="1">
    <source>
        <dbReference type="ARBA" id="ARBA00008535"/>
    </source>
</evidence>
<keyword evidence="6" id="KW-1185">Reference proteome</keyword>
<name>A0ABD0RVX6_CIRMR</name>